<dbReference type="RefSeq" id="WP_032931403.1">
    <property type="nucleotide sequence ID" value="NZ_LZTH01000001.1"/>
</dbReference>
<dbReference type="GeneID" id="66682528"/>
<dbReference type="AlphaFoldDB" id="A0A1A5JXF4"/>
<protein>
    <submittedName>
        <fullName evidence="1">Uncharacterized protein</fullName>
    </submittedName>
</protein>
<accession>A0A1A5JXF4</accession>
<dbReference type="EMBL" id="LZTJ01000023">
    <property type="protein sequence ID" value="OBP74204.1"/>
    <property type="molecule type" value="Genomic_DNA"/>
</dbReference>
<evidence type="ECO:0000313" key="1">
    <source>
        <dbReference type="EMBL" id="OBP74204.1"/>
    </source>
</evidence>
<reference evidence="2" key="1">
    <citation type="submission" date="2016-06" db="EMBL/GenBank/DDBJ databases">
        <title>NZP2037 Pacbio-Illumina hybrid assembly.</title>
        <authorList>
            <person name="Ramsay J.P."/>
        </authorList>
    </citation>
    <scope>NUCLEOTIDE SEQUENCE [LARGE SCALE GENOMIC DNA]</scope>
    <source>
        <strain evidence="2">R7ANS::ICEMlSym2042</strain>
    </source>
</reference>
<comment type="caution">
    <text evidence="1">The sequence shown here is derived from an EMBL/GenBank/DDBJ whole genome shotgun (WGS) entry which is preliminary data.</text>
</comment>
<gene>
    <name evidence="1" type="ORF">BAE39_17740</name>
</gene>
<evidence type="ECO:0000313" key="2">
    <source>
        <dbReference type="Proteomes" id="UP000093748"/>
    </source>
</evidence>
<name>A0A1A5JXF4_RHILI</name>
<proteinExistence type="predicted"/>
<organism evidence="1 2">
    <name type="scientific">Rhizobium loti</name>
    <name type="common">Mesorhizobium loti</name>
    <dbReference type="NCBI Taxonomy" id="381"/>
    <lineage>
        <taxon>Bacteria</taxon>
        <taxon>Pseudomonadati</taxon>
        <taxon>Pseudomonadota</taxon>
        <taxon>Alphaproteobacteria</taxon>
        <taxon>Hyphomicrobiales</taxon>
        <taxon>Phyllobacteriaceae</taxon>
        <taxon>Mesorhizobium</taxon>
    </lineage>
</organism>
<dbReference type="OrthoDB" id="9429503at2"/>
<dbReference type="Proteomes" id="UP000093748">
    <property type="component" value="Unassembled WGS sequence"/>
</dbReference>
<sequence>MVVVRKLDEKEFKACFAEPMTNVTATANAVVDIWPYVDALDLSEIGVPNLNDVRHVYRDAQNRFDQVLIGTGRFNALLVIIIDLRTCTVFGHFLLDLNKEYGLSGGHLRPV</sequence>